<comment type="similarity">
    <text evidence="2">Belongs to the glycosyl hydrolase 3 family.</text>
</comment>
<comment type="catalytic activity">
    <reaction evidence="1">
        <text>Hydrolysis of terminal non-reducing N-acetyl-D-hexosamine residues in N-acetyl-beta-D-hexosaminides.</text>
        <dbReference type="EC" id="3.2.1.52"/>
    </reaction>
</comment>
<reference evidence="7 8" key="1">
    <citation type="submission" date="2019-02" db="EMBL/GenBank/DDBJ databases">
        <title>Complete Genome Sequence and Methylome Analysis of free living Spirochaetas.</title>
        <authorList>
            <person name="Fomenkov A."/>
            <person name="Dubinina G."/>
            <person name="Leshcheva N."/>
            <person name="Mikheeva N."/>
            <person name="Grabovich M."/>
            <person name="Vincze T."/>
            <person name="Roberts R.J."/>
        </authorList>
    </citation>
    <scope>NUCLEOTIDE SEQUENCE [LARGE SCALE GENOMIC DNA]</scope>
    <source>
        <strain evidence="7 8">K2</strain>
    </source>
</reference>
<dbReference type="GO" id="GO:0005975">
    <property type="term" value="P:carbohydrate metabolic process"/>
    <property type="evidence" value="ECO:0007669"/>
    <property type="project" value="InterPro"/>
</dbReference>
<evidence type="ECO:0000256" key="5">
    <source>
        <dbReference type="ARBA" id="ARBA00023295"/>
    </source>
</evidence>
<dbReference type="OrthoDB" id="9805821at2"/>
<feature type="domain" description="Glycoside hydrolase family 3 N-terminal" evidence="6">
    <location>
        <begin position="50"/>
        <end position="370"/>
    </location>
</feature>
<evidence type="ECO:0000256" key="3">
    <source>
        <dbReference type="ARBA" id="ARBA00012663"/>
    </source>
</evidence>
<dbReference type="KEGG" id="ock:EXM22_04030"/>
<dbReference type="AlphaFoldDB" id="A0A5C1QIR9"/>
<evidence type="ECO:0000256" key="1">
    <source>
        <dbReference type="ARBA" id="ARBA00001231"/>
    </source>
</evidence>
<dbReference type="PANTHER" id="PTHR30480:SF13">
    <property type="entry name" value="BETA-HEXOSAMINIDASE"/>
    <property type="match status" value="1"/>
</dbReference>
<dbReference type="Gene3D" id="3.20.20.300">
    <property type="entry name" value="Glycoside hydrolase, family 3, N-terminal domain"/>
    <property type="match status" value="1"/>
</dbReference>
<dbReference type="GO" id="GO:0004563">
    <property type="term" value="F:beta-N-acetylhexosaminidase activity"/>
    <property type="evidence" value="ECO:0007669"/>
    <property type="project" value="UniProtKB-EC"/>
</dbReference>
<keyword evidence="5" id="KW-0326">Glycosidase</keyword>
<dbReference type="InterPro" id="IPR017853">
    <property type="entry name" value="GH"/>
</dbReference>
<accession>A0A5C1QIR9</accession>
<proteinExistence type="inferred from homology"/>
<dbReference type="EC" id="3.2.1.52" evidence="3"/>
<dbReference type="GO" id="GO:0009254">
    <property type="term" value="P:peptidoglycan turnover"/>
    <property type="evidence" value="ECO:0007669"/>
    <property type="project" value="TreeGrafter"/>
</dbReference>
<dbReference type="InterPro" id="IPR036881">
    <property type="entry name" value="Glyco_hydro_3_C_sf"/>
</dbReference>
<protein>
    <recommendedName>
        <fullName evidence="3">beta-N-acetylhexosaminidase</fullName>
        <ecNumber evidence="3">3.2.1.52</ecNumber>
    </recommendedName>
</protein>
<gene>
    <name evidence="7" type="ORF">EXM22_04030</name>
</gene>
<dbReference type="InterPro" id="IPR036962">
    <property type="entry name" value="Glyco_hydro_3_N_sf"/>
</dbReference>
<dbReference type="InterPro" id="IPR001764">
    <property type="entry name" value="Glyco_hydro_3_N"/>
</dbReference>
<dbReference type="SUPFAM" id="SSF51445">
    <property type="entry name" value="(Trans)glycosidases"/>
    <property type="match status" value="1"/>
</dbReference>
<dbReference type="Gene3D" id="3.40.50.1700">
    <property type="entry name" value="Glycoside hydrolase family 3 C-terminal domain"/>
    <property type="match status" value="1"/>
</dbReference>
<dbReference type="RefSeq" id="WP_149485280.1">
    <property type="nucleotide sequence ID" value="NZ_CP036150.1"/>
</dbReference>
<keyword evidence="4 7" id="KW-0378">Hydrolase</keyword>
<dbReference type="Proteomes" id="UP000324209">
    <property type="component" value="Chromosome"/>
</dbReference>
<evidence type="ECO:0000256" key="2">
    <source>
        <dbReference type="ARBA" id="ARBA00005336"/>
    </source>
</evidence>
<dbReference type="Pfam" id="PF00933">
    <property type="entry name" value="Glyco_hydro_3"/>
    <property type="match status" value="1"/>
</dbReference>
<evidence type="ECO:0000313" key="7">
    <source>
        <dbReference type="EMBL" id="QEN07198.1"/>
    </source>
</evidence>
<dbReference type="InterPro" id="IPR050226">
    <property type="entry name" value="NagZ_Beta-hexosaminidase"/>
</dbReference>
<evidence type="ECO:0000259" key="6">
    <source>
        <dbReference type="Pfam" id="PF00933"/>
    </source>
</evidence>
<dbReference type="PANTHER" id="PTHR30480">
    <property type="entry name" value="BETA-HEXOSAMINIDASE-RELATED"/>
    <property type="match status" value="1"/>
</dbReference>
<keyword evidence="8" id="KW-1185">Reference proteome</keyword>
<evidence type="ECO:0000256" key="4">
    <source>
        <dbReference type="ARBA" id="ARBA00022801"/>
    </source>
</evidence>
<dbReference type="EMBL" id="CP036150">
    <property type="protein sequence ID" value="QEN07198.1"/>
    <property type="molecule type" value="Genomic_DNA"/>
</dbReference>
<organism evidence="7 8">
    <name type="scientific">Oceanispirochaeta crateris</name>
    <dbReference type="NCBI Taxonomy" id="2518645"/>
    <lineage>
        <taxon>Bacteria</taxon>
        <taxon>Pseudomonadati</taxon>
        <taxon>Spirochaetota</taxon>
        <taxon>Spirochaetia</taxon>
        <taxon>Spirochaetales</taxon>
        <taxon>Spirochaetaceae</taxon>
        <taxon>Oceanispirochaeta</taxon>
    </lineage>
</organism>
<evidence type="ECO:0000313" key="8">
    <source>
        <dbReference type="Proteomes" id="UP000324209"/>
    </source>
</evidence>
<name>A0A5C1QIR9_9SPIO</name>
<sequence length="559" mass="62426">MALILKRSIFLTIFTSVVFPLLSLDFNSELPGEQLVEELLDHMSQEEILGQVFMLGYMGERASDVIMDWIVQKKIGGIKIFGWNANDLSILADTISTMQKGALSTEYKIPLIIATDQEGGWVRHIKGETSITPGNLALGASGIPYDSYMTGLYIGRELRRLGINMNFAPTVDVYLNPLADVIGPRAFSQNPVQTGTLGTAFFKGMEEAGIISTAKHFPGHGNADEDSHGTLPEIPSTLEFIESHDLIPYKMMIKEGLPAIMVGHLAFPNITGNLKPASLSSIFLKDILRDQLQYKGLVITDDLVMQGAQYENRSLPEVCEMALREGNDFLLVSRNPDTHEEIWQHLIGLMDEDEEFSQDVRTAAARVLRIKVDYLKREDHVPFFPSPSDISQDIPGSDSQKFFFGQAARSTTMIRQSLIPIEPTSNILFCGLHYDFRRMGEAMFDGRSIRVPYSFTTSEKWEIINSIREQASKMDYVVFSLSRYQDLRILKELEDLSHKMIVLSSLTPIYLNELPWVKDALAVYGTGIESFQAGLGAIRGDFIPSGTLPIDLIQNSPVP</sequence>